<evidence type="ECO:0000256" key="1">
    <source>
        <dbReference type="ARBA" id="ARBA00022448"/>
    </source>
</evidence>
<gene>
    <name evidence="5" type="ORF">D3C57_146420</name>
</gene>
<evidence type="ECO:0000259" key="4">
    <source>
        <dbReference type="PROSITE" id="PS50893"/>
    </source>
</evidence>
<dbReference type="SUPFAM" id="SSF52540">
    <property type="entry name" value="P-loop containing nucleoside triphosphate hydrolases"/>
    <property type="match status" value="1"/>
</dbReference>
<organism evidence="5 6">
    <name type="scientific">Streptomyces rapamycinicus (strain ATCC 29253 / DSM 41530 / NRRL 5491 / AYB-994)</name>
    <name type="common">Streptomyces hygroscopicus (strain ATCC 29253)</name>
    <dbReference type="NCBI Taxonomy" id="1343740"/>
    <lineage>
        <taxon>Bacteria</taxon>
        <taxon>Bacillati</taxon>
        <taxon>Actinomycetota</taxon>
        <taxon>Actinomycetes</taxon>
        <taxon>Kitasatosporales</taxon>
        <taxon>Streptomycetaceae</taxon>
        <taxon>Streptomyces</taxon>
        <taxon>Streptomyces violaceusniger group</taxon>
    </lineage>
</organism>
<evidence type="ECO:0000256" key="2">
    <source>
        <dbReference type="ARBA" id="ARBA00022741"/>
    </source>
</evidence>
<accession>A0A3L8QXP0</accession>
<sequence length="269" mass="29002">MTATWPERSDQARAGDRGVLLEIDGVTMAYGDASADPVLEDVNLSVGSGERCMLLGPSGCGKSTLLRAVGGFHAPARGEIRVGGDVVSRPGPDRAFVFQEFDQLFPWKRVLANVAYPLVVNGGKKPQAREKALVHLEMMGLRDAVDKYPHQLSGGMKQRVAIARAMALEPRVLLMDEPFGALDAQTRDRLQEQFRTVTTELGTTVIFVTHSIHEAALIGDSVVVLGGGRPGRVVGRISREHTPAGDRSAVEARLKSMLASAHTAKEDDR</sequence>
<dbReference type="CDD" id="cd03293">
    <property type="entry name" value="ABC_NrtD_SsuB_transporters"/>
    <property type="match status" value="1"/>
</dbReference>
<dbReference type="InterPro" id="IPR017871">
    <property type="entry name" value="ABC_transporter-like_CS"/>
</dbReference>
<dbReference type="PROSITE" id="PS00211">
    <property type="entry name" value="ABC_TRANSPORTER_1"/>
    <property type="match status" value="1"/>
</dbReference>
<protein>
    <recommendedName>
        <fullName evidence="4">ABC transporter domain-containing protein</fullName>
    </recommendedName>
</protein>
<dbReference type="GO" id="GO:0016887">
    <property type="term" value="F:ATP hydrolysis activity"/>
    <property type="evidence" value="ECO:0007669"/>
    <property type="project" value="InterPro"/>
</dbReference>
<proteinExistence type="predicted"/>
<dbReference type="EMBL" id="QYCY01000004">
    <property type="protein sequence ID" value="RLV72129.1"/>
    <property type="molecule type" value="Genomic_DNA"/>
</dbReference>
<dbReference type="InterPro" id="IPR050166">
    <property type="entry name" value="ABC_transporter_ATP-bind"/>
</dbReference>
<keyword evidence="2" id="KW-0547">Nucleotide-binding</keyword>
<keyword evidence="3" id="KW-0067">ATP-binding</keyword>
<evidence type="ECO:0000256" key="3">
    <source>
        <dbReference type="ARBA" id="ARBA00022840"/>
    </source>
</evidence>
<evidence type="ECO:0000313" key="6">
    <source>
        <dbReference type="Proteomes" id="UP000281594"/>
    </source>
</evidence>
<reference evidence="5 6" key="1">
    <citation type="journal article" date="2018" name="J. Biol. Chem.">
        <title>Discovery of the actinoplanic acid pathway in Streptomyces rapamycinicus reveals a genetically conserved synergism with rapamycin.</title>
        <authorList>
            <person name="Mrak P."/>
            <person name="Krastel P."/>
            <person name="Pivk Lukancic P."/>
            <person name="Tao J."/>
            <person name="Pistorius D."/>
            <person name="Moore C.M."/>
        </authorList>
    </citation>
    <scope>NUCLEOTIDE SEQUENCE [LARGE SCALE GENOMIC DNA]</scope>
    <source>
        <strain evidence="5 6">NRRL 5491</strain>
    </source>
</reference>
<dbReference type="Proteomes" id="UP000281594">
    <property type="component" value="Unassembled WGS sequence"/>
</dbReference>
<dbReference type="AlphaFoldDB" id="A0A3L8QXP0"/>
<dbReference type="Gene3D" id="3.40.50.300">
    <property type="entry name" value="P-loop containing nucleotide triphosphate hydrolases"/>
    <property type="match status" value="1"/>
</dbReference>
<dbReference type="SMART" id="SM00382">
    <property type="entry name" value="AAA"/>
    <property type="match status" value="1"/>
</dbReference>
<dbReference type="PANTHER" id="PTHR42788">
    <property type="entry name" value="TAURINE IMPORT ATP-BINDING PROTEIN-RELATED"/>
    <property type="match status" value="1"/>
</dbReference>
<dbReference type="GO" id="GO:0005524">
    <property type="term" value="F:ATP binding"/>
    <property type="evidence" value="ECO:0007669"/>
    <property type="project" value="UniProtKB-KW"/>
</dbReference>
<feature type="domain" description="ABC transporter" evidence="4">
    <location>
        <begin position="21"/>
        <end position="252"/>
    </location>
</feature>
<dbReference type="InterPro" id="IPR003439">
    <property type="entry name" value="ABC_transporter-like_ATP-bd"/>
</dbReference>
<dbReference type="Pfam" id="PF00005">
    <property type="entry name" value="ABC_tran"/>
    <property type="match status" value="1"/>
</dbReference>
<comment type="caution">
    <text evidence="5">The sequence shown here is derived from an EMBL/GenBank/DDBJ whole genome shotgun (WGS) entry which is preliminary data.</text>
</comment>
<name>A0A3L8QXP0_STRRN</name>
<dbReference type="InterPro" id="IPR027417">
    <property type="entry name" value="P-loop_NTPase"/>
</dbReference>
<evidence type="ECO:0000313" key="5">
    <source>
        <dbReference type="EMBL" id="RLV72129.1"/>
    </source>
</evidence>
<dbReference type="InterPro" id="IPR003593">
    <property type="entry name" value="AAA+_ATPase"/>
</dbReference>
<dbReference type="STRING" id="1343740.M271_48365"/>
<dbReference type="PROSITE" id="PS50893">
    <property type="entry name" value="ABC_TRANSPORTER_2"/>
    <property type="match status" value="1"/>
</dbReference>
<keyword evidence="1" id="KW-0813">Transport</keyword>
<dbReference type="PANTHER" id="PTHR42788:SF10">
    <property type="entry name" value="ABC TRANSPORTER ATP-BINDING PROTEIN"/>
    <property type="match status" value="1"/>
</dbReference>